<organism evidence="1 2">
    <name type="scientific">Peronospora matthiolae</name>
    <dbReference type="NCBI Taxonomy" id="2874970"/>
    <lineage>
        <taxon>Eukaryota</taxon>
        <taxon>Sar</taxon>
        <taxon>Stramenopiles</taxon>
        <taxon>Oomycota</taxon>
        <taxon>Peronosporomycetes</taxon>
        <taxon>Peronosporales</taxon>
        <taxon>Peronosporaceae</taxon>
        <taxon>Peronospora</taxon>
    </lineage>
</organism>
<dbReference type="Proteomes" id="UP001162060">
    <property type="component" value="Unassembled WGS sequence"/>
</dbReference>
<reference evidence="1" key="1">
    <citation type="submission" date="2024-01" db="EMBL/GenBank/DDBJ databases">
        <authorList>
            <person name="Webb A."/>
        </authorList>
    </citation>
    <scope>NUCLEOTIDE SEQUENCE</scope>
    <source>
        <strain evidence="1">Pm1</strain>
    </source>
</reference>
<evidence type="ECO:0000313" key="2">
    <source>
        <dbReference type="Proteomes" id="UP001162060"/>
    </source>
</evidence>
<sequence length="46" mass="5280">MTGSSMCAKWSKKKMQEQRYHVHLYMLVSIHGARGTAQQTERAIAE</sequence>
<comment type="caution">
    <text evidence="1">The sequence shown here is derived from an EMBL/GenBank/DDBJ whole genome shotgun (WGS) entry which is preliminary data.</text>
</comment>
<dbReference type="EMBL" id="CAKLBY020000309">
    <property type="protein sequence ID" value="CAK7944621.1"/>
    <property type="molecule type" value="Genomic_DNA"/>
</dbReference>
<accession>A0AAV1VDA5</accession>
<gene>
    <name evidence="1" type="ORF">PM001_LOCUS29771</name>
</gene>
<evidence type="ECO:0000313" key="1">
    <source>
        <dbReference type="EMBL" id="CAK7944621.1"/>
    </source>
</evidence>
<protein>
    <submittedName>
        <fullName evidence="1">Uncharacterized protein</fullName>
    </submittedName>
</protein>
<dbReference type="AlphaFoldDB" id="A0AAV1VDA5"/>
<proteinExistence type="predicted"/>
<name>A0AAV1VDA5_9STRA</name>